<keyword evidence="3 5" id="KW-0238">DNA-binding</keyword>
<sequence>MTQIKLNEKLGTYYFVYDAGKDQLTGKRKQIRRSGFKNVTDAKRALKKVMLDAENNDVKSKTIGNVSFREFASAWLENKKISIQYNTYANTVQNFRNNVYPYIGDILLKNINHDILQEYINGLSNKVTVNGNVISPATVERVWKYVKEVLYKAAKKKAFDINELEDLYLPKVTKKINVWGKEDVKKFLSAHETNRILSRHYIGMAITVMTGMRMGEVLGLRWKDISFDKKTITINQTLVLTSGESTYQLVQRAKTSSSKATIAIPSKLIDMLNDHKRVIENDKILCGKMYTNNDLVVCTKYGTPLNPVNFRKLFSNLIKKLELPKIRFHDLRHTHATYLISEGVSPKLVQERLRHSDIKTTLGTYSHVLPQMHIDAIDKFDEMIE</sequence>
<dbReference type="Pfam" id="PF00589">
    <property type="entry name" value="Phage_integrase"/>
    <property type="match status" value="1"/>
</dbReference>
<dbReference type="GO" id="GO:0015074">
    <property type="term" value="P:DNA integration"/>
    <property type="evidence" value="ECO:0007669"/>
    <property type="project" value="UniProtKB-KW"/>
</dbReference>
<dbReference type="Pfam" id="PF14657">
    <property type="entry name" value="Arm-DNA-bind_4"/>
    <property type="match status" value="1"/>
</dbReference>
<dbReference type="RefSeq" id="WP_095328717.1">
    <property type="nucleotide sequence ID" value="NZ_NPBQ01000016.1"/>
</dbReference>
<dbReference type="InterPro" id="IPR002104">
    <property type="entry name" value="Integrase_catalytic"/>
</dbReference>
<evidence type="ECO:0000256" key="2">
    <source>
        <dbReference type="ARBA" id="ARBA00022908"/>
    </source>
</evidence>
<dbReference type="InterPro" id="IPR050090">
    <property type="entry name" value="Tyrosine_recombinase_XerCD"/>
</dbReference>
<dbReference type="GO" id="GO:0006310">
    <property type="term" value="P:DNA recombination"/>
    <property type="evidence" value="ECO:0007669"/>
    <property type="project" value="UniProtKB-KW"/>
</dbReference>
<dbReference type="PROSITE" id="PS51900">
    <property type="entry name" value="CB"/>
    <property type="match status" value="1"/>
</dbReference>
<keyword evidence="2" id="KW-0229">DNA integration</keyword>
<feature type="domain" description="Tyr recombinase" evidence="6">
    <location>
        <begin position="174"/>
        <end position="378"/>
    </location>
</feature>
<evidence type="ECO:0000256" key="3">
    <source>
        <dbReference type="ARBA" id="ARBA00023125"/>
    </source>
</evidence>
<proteinExistence type="inferred from homology"/>
<dbReference type="InterPro" id="IPR013762">
    <property type="entry name" value="Integrase-like_cat_sf"/>
</dbReference>
<name>A0AA91TVV6_NIACI</name>
<evidence type="ECO:0000313" key="9">
    <source>
        <dbReference type="Proteomes" id="UP000216961"/>
    </source>
</evidence>
<dbReference type="Gene3D" id="1.10.443.10">
    <property type="entry name" value="Intergrase catalytic core"/>
    <property type="match status" value="1"/>
</dbReference>
<dbReference type="InterPro" id="IPR010998">
    <property type="entry name" value="Integrase_recombinase_N"/>
</dbReference>
<dbReference type="InterPro" id="IPR044068">
    <property type="entry name" value="CB"/>
</dbReference>
<evidence type="ECO:0000256" key="1">
    <source>
        <dbReference type="ARBA" id="ARBA00008857"/>
    </source>
</evidence>
<feature type="domain" description="Core-binding (CB)" evidence="7">
    <location>
        <begin position="66"/>
        <end position="154"/>
    </location>
</feature>
<evidence type="ECO:0000256" key="4">
    <source>
        <dbReference type="ARBA" id="ARBA00023172"/>
    </source>
</evidence>
<protein>
    <recommendedName>
        <fullName evidence="10">Integrase</fullName>
    </recommendedName>
</protein>
<dbReference type="CDD" id="cd01189">
    <property type="entry name" value="INT_ICEBs1_C_like"/>
    <property type="match status" value="1"/>
</dbReference>
<dbReference type="Proteomes" id="UP000216961">
    <property type="component" value="Unassembled WGS sequence"/>
</dbReference>
<dbReference type="AlphaFoldDB" id="A0AA91TVV6"/>
<dbReference type="Pfam" id="PF14659">
    <property type="entry name" value="Phage_int_SAM_3"/>
    <property type="match status" value="1"/>
</dbReference>
<dbReference type="Gene3D" id="1.10.150.130">
    <property type="match status" value="1"/>
</dbReference>
<evidence type="ECO:0000256" key="5">
    <source>
        <dbReference type="PROSITE-ProRule" id="PRU01248"/>
    </source>
</evidence>
<keyword evidence="4" id="KW-0233">DNA recombination</keyword>
<dbReference type="EMBL" id="NPBQ01000016">
    <property type="protein sequence ID" value="PAD84888.1"/>
    <property type="molecule type" value="Genomic_DNA"/>
</dbReference>
<dbReference type="PROSITE" id="PS51898">
    <property type="entry name" value="TYR_RECOMBINASE"/>
    <property type="match status" value="1"/>
</dbReference>
<comment type="similarity">
    <text evidence="1">Belongs to the 'phage' integrase family.</text>
</comment>
<dbReference type="InterPro" id="IPR011010">
    <property type="entry name" value="DNA_brk_join_enz"/>
</dbReference>
<reference evidence="8 9" key="1">
    <citation type="submission" date="2017-07" db="EMBL/GenBank/DDBJ databases">
        <title>Isolation and whole genome analysis of endospore-forming bacteria from heroin.</title>
        <authorList>
            <person name="Kalinowski J."/>
            <person name="Ahrens B."/>
            <person name="Al-Dilaimi A."/>
            <person name="Winkler A."/>
            <person name="Wibberg D."/>
            <person name="Schleenbecker U."/>
            <person name="Ruckert C."/>
            <person name="Wolfel R."/>
            <person name="Grass G."/>
        </authorList>
    </citation>
    <scope>NUCLEOTIDE SEQUENCE [LARGE SCALE GENOMIC DNA]</scope>
    <source>
        <strain evidence="8 9">7521-2</strain>
    </source>
</reference>
<accession>A0AA91TVV6</accession>
<dbReference type="GO" id="GO:0003677">
    <property type="term" value="F:DNA binding"/>
    <property type="evidence" value="ECO:0007669"/>
    <property type="project" value="UniProtKB-UniRule"/>
</dbReference>
<dbReference type="InterPro" id="IPR028259">
    <property type="entry name" value="AP2-like_int_N"/>
</dbReference>
<evidence type="ECO:0000259" key="6">
    <source>
        <dbReference type="PROSITE" id="PS51898"/>
    </source>
</evidence>
<gene>
    <name evidence="8" type="ORF">CHH57_02330</name>
</gene>
<evidence type="ECO:0000313" key="8">
    <source>
        <dbReference type="EMBL" id="PAD84888.1"/>
    </source>
</evidence>
<dbReference type="PANTHER" id="PTHR30349:SF64">
    <property type="entry name" value="PROPHAGE INTEGRASE INTD-RELATED"/>
    <property type="match status" value="1"/>
</dbReference>
<organism evidence="8 9">
    <name type="scientific">Niallia circulans</name>
    <name type="common">Bacillus circulans</name>
    <dbReference type="NCBI Taxonomy" id="1397"/>
    <lineage>
        <taxon>Bacteria</taxon>
        <taxon>Bacillati</taxon>
        <taxon>Bacillota</taxon>
        <taxon>Bacilli</taxon>
        <taxon>Bacillales</taxon>
        <taxon>Bacillaceae</taxon>
        <taxon>Niallia</taxon>
    </lineage>
</organism>
<dbReference type="InterPro" id="IPR004107">
    <property type="entry name" value="Integrase_SAM-like_N"/>
</dbReference>
<evidence type="ECO:0000259" key="7">
    <source>
        <dbReference type="PROSITE" id="PS51900"/>
    </source>
</evidence>
<comment type="caution">
    <text evidence="8">The sequence shown here is derived from an EMBL/GenBank/DDBJ whole genome shotgun (WGS) entry which is preliminary data.</text>
</comment>
<evidence type="ECO:0008006" key="10">
    <source>
        <dbReference type="Google" id="ProtNLM"/>
    </source>
</evidence>
<dbReference type="PANTHER" id="PTHR30349">
    <property type="entry name" value="PHAGE INTEGRASE-RELATED"/>
    <property type="match status" value="1"/>
</dbReference>
<dbReference type="SUPFAM" id="SSF56349">
    <property type="entry name" value="DNA breaking-rejoining enzymes"/>
    <property type="match status" value="1"/>
</dbReference>